<reference evidence="6 7" key="1">
    <citation type="journal article" date="2020" name="Biotechnol. Biofuels">
        <title>New insights from the biogas microbiome by comprehensive genome-resolved metagenomics of nearly 1600 species originating from multiple anaerobic digesters.</title>
        <authorList>
            <person name="Campanaro S."/>
            <person name="Treu L."/>
            <person name="Rodriguez-R L.M."/>
            <person name="Kovalovszki A."/>
            <person name="Ziels R.M."/>
            <person name="Maus I."/>
            <person name="Zhu X."/>
            <person name="Kougias P.G."/>
            <person name="Basile A."/>
            <person name="Luo G."/>
            <person name="Schluter A."/>
            <person name="Konstantinidis K.T."/>
            <person name="Angelidaki I."/>
        </authorList>
    </citation>
    <scope>NUCLEOTIDE SEQUENCE [LARGE SCALE GENOMIC DNA]</scope>
    <source>
        <strain evidence="6">AS22ysBPME_79</strain>
    </source>
</reference>
<sequence length="90" mass="10710">MKLEIVQNEKNTLEFYLLNERHTIANLLKEKLVKNNDVEFCAYKLDHPMDNKSRFIIKTSGKAPKKILEETIKEIKVELEEFKKAFEKIK</sequence>
<dbReference type="EMBL" id="JAAZKV010000003">
    <property type="protein sequence ID" value="NMA44260.1"/>
    <property type="molecule type" value="Genomic_DNA"/>
</dbReference>
<keyword evidence="1 4" id="KW-0240">DNA-directed RNA polymerase</keyword>
<protein>
    <recommendedName>
        <fullName evidence="4">DNA-directed RNA polymerase subunit Rpo11</fullName>
        <ecNumber evidence="4">2.7.7.6</ecNumber>
    </recommendedName>
    <alternativeName>
        <fullName evidence="4">DNA-directed RNA polymerase subunit L</fullName>
    </alternativeName>
</protein>
<dbReference type="InterPro" id="IPR036603">
    <property type="entry name" value="RBP11-like"/>
</dbReference>
<evidence type="ECO:0000259" key="5">
    <source>
        <dbReference type="Pfam" id="PF13656"/>
    </source>
</evidence>
<comment type="caution">
    <text evidence="6">The sequence shown here is derived from an EMBL/GenBank/DDBJ whole genome shotgun (WGS) entry which is preliminary data.</text>
</comment>
<keyword evidence="4" id="KW-0548">Nucleotidyltransferase</keyword>
<comment type="catalytic activity">
    <reaction evidence="4">
        <text>RNA(n) + a ribonucleoside 5'-triphosphate = RNA(n+1) + diphosphate</text>
        <dbReference type="Rhea" id="RHEA:21248"/>
        <dbReference type="Rhea" id="RHEA-COMP:14527"/>
        <dbReference type="Rhea" id="RHEA-COMP:17342"/>
        <dbReference type="ChEBI" id="CHEBI:33019"/>
        <dbReference type="ChEBI" id="CHEBI:61557"/>
        <dbReference type="ChEBI" id="CHEBI:140395"/>
        <dbReference type="EC" id="2.7.7.6"/>
    </reaction>
</comment>
<dbReference type="EC" id="2.7.7.6" evidence="4"/>
<dbReference type="GO" id="GO:0006351">
    <property type="term" value="P:DNA-templated transcription"/>
    <property type="evidence" value="ECO:0007669"/>
    <property type="project" value="UniProtKB-UniRule"/>
</dbReference>
<organism evidence="6 7">
    <name type="scientific">Candidatus Iainarchaeum sp</name>
    <dbReference type="NCBI Taxonomy" id="3101447"/>
    <lineage>
        <taxon>Archaea</taxon>
        <taxon>Candidatus Iainarchaeota</taxon>
        <taxon>Candidatus Iainarchaeia</taxon>
        <taxon>Candidatus Iainarchaeales</taxon>
        <taxon>Candidatus Iainarchaeaceae</taxon>
        <taxon>Candidatus Iainarchaeum</taxon>
    </lineage>
</organism>
<evidence type="ECO:0000256" key="3">
    <source>
        <dbReference type="ARBA" id="ARBA00025751"/>
    </source>
</evidence>
<keyword evidence="2 4" id="KW-0804">Transcription</keyword>
<dbReference type="GO" id="GO:0046983">
    <property type="term" value="F:protein dimerization activity"/>
    <property type="evidence" value="ECO:0007669"/>
    <property type="project" value="InterPro"/>
</dbReference>
<dbReference type="AlphaFoldDB" id="A0A7K4BYD3"/>
<dbReference type="PANTHER" id="PTHR13946:SF28">
    <property type="entry name" value="DNA-DIRECTED RNA POLYMERASES I AND III SUBUNIT RPAC2"/>
    <property type="match status" value="1"/>
</dbReference>
<dbReference type="GO" id="GO:0003677">
    <property type="term" value="F:DNA binding"/>
    <property type="evidence" value="ECO:0007669"/>
    <property type="project" value="InterPro"/>
</dbReference>
<comment type="subunit">
    <text evidence="4">Part of the RNA polymerase complex.</text>
</comment>
<dbReference type="GO" id="GO:0000428">
    <property type="term" value="C:DNA-directed RNA polymerase complex"/>
    <property type="evidence" value="ECO:0007669"/>
    <property type="project" value="UniProtKB-KW"/>
</dbReference>
<accession>A0A7K4BYD3</accession>
<dbReference type="GO" id="GO:0003899">
    <property type="term" value="F:DNA-directed RNA polymerase activity"/>
    <property type="evidence" value="ECO:0007669"/>
    <property type="project" value="UniProtKB-UniRule"/>
</dbReference>
<evidence type="ECO:0000256" key="4">
    <source>
        <dbReference type="HAMAP-Rule" id="MF_00261"/>
    </source>
</evidence>
<comment type="function">
    <text evidence="4">DNA-dependent RNA polymerase (RNAP) catalyzes the transcription of DNA into RNA using the four ribonucleoside triphosphates as substrates.</text>
</comment>
<feature type="domain" description="DNA-directed RNA polymerase RBP11-like dimerisation" evidence="5">
    <location>
        <begin position="13"/>
        <end position="84"/>
    </location>
</feature>
<keyword evidence="4" id="KW-0808">Transferase</keyword>
<dbReference type="SUPFAM" id="SSF55257">
    <property type="entry name" value="RBP11-like subunits of RNA polymerase"/>
    <property type="match status" value="1"/>
</dbReference>
<evidence type="ECO:0000313" key="6">
    <source>
        <dbReference type="EMBL" id="NMA44260.1"/>
    </source>
</evidence>
<dbReference type="InterPro" id="IPR009025">
    <property type="entry name" value="RBP11-like_dimer"/>
</dbReference>
<dbReference type="GO" id="GO:0005737">
    <property type="term" value="C:cytoplasm"/>
    <property type="evidence" value="ECO:0007669"/>
    <property type="project" value="UniProtKB-SubCell"/>
</dbReference>
<evidence type="ECO:0000313" key="7">
    <source>
        <dbReference type="Proteomes" id="UP000526302"/>
    </source>
</evidence>
<dbReference type="HAMAP" id="MF_00261">
    <property type="entry name" value="RNApol_arch_Rpo11"/>
    <property type="match status" value="1"/>
</dbReference>
<proteinExistence type="inferred from homology"/>
<name>A0A7K4BYD3_9ARCH</name>
<dbReference type="Pfam" id="PF13656">
    <property type="entry name" value="RNA_pol_L_2"/>
    <property type="match status" value="1"/>
</dbReference>
<dbReference type="PROSITE" id="PS01154">
    <property type="entry name" value="RNA_POL_L_13KD"/>
    <property type="match status" value="1"/>
</dbReference>
<dbReference type="Proteomes" id="UP000526302">
    <property type="component" value="Unassembled WGS sequence"/>
</dbReference>
<dbReference type="InterPro" id="IPR008193">
    <property type="entry name" value="RNA_pol_Rpb11_13-16kDa_CS"/>
</dbReference>
<evidence type="ECO:0000256" key="2">
    <source>
        <dbReference type="ARBA" id="ARBA00023163"/>
    </source>
</evidence>
<evidence type="ECO:0000256" key="1">
    <source>
        <dbReference type="ARBA" id="ARBA00022478"/>
    </source>
</evidence>
<dbReference type="CDD" id="cd06927">
    <property type="entry name" value="RNAP_L"/>
    <property type="match status" value="1"/>
</dbReference>
<keyword evidence="4" id="KW-0963">Cytoplasm</keyword>
<comment type="subcellular location">
    <subcellularLocation>
        <location evidence="4">Cytoplasm</location>
    </subcellularLocation>
</comment>
<gene>
    <name evidence="4" type="primary">rpo11</name>
    <name evidence="4" type="synonym">rpoL</name>
    <name evidence="6" type="ORF">GX950_00395</name>
</gene>
<comment type="similarity">
    <text evidence="3 4">Belongs to the archaeal Rpo11/eukaryotic RPB11/RPC19 RNA polymerase subunit family.</text>
</comment>
<dbReference type="InterPro" id="IPR022905">
    <property type="entry name" value="Rpo11-like"/>
</dbReference>
<dbReference type="Gene3D" id="3.30.1360.10">
    <property type="entry name" value="RNA polymerase, RBP11-like subunit"/>
    <property type="match status" value="1"/>
</dbReference>
<dbReference type="PANTHER" id="PTHR13946">
    <property type="entry name" value="DNA-DIRECTED RNA POLYMERASE I,II,III"/>
    <property type="match status" value="1"/>
</dbReference>